<dbReference type="InterPro" id="IPR012617">
    <property type="entry name" value="AATF_C"/>
</dbReference>
<dbReference type="AlphaFoldDB" id="A0AAN9Y8P2"/>
<evidence type="ECO:0000256" key="1">
    <source>
        <dbReference type="SAM" id="MobiDB-lite"/>
    </source>
</evidence>
<keyword evidence="4" id="KW-1185">Reference proteome</keyword>
<name>A0AAN9Y8P2_9HEMI</name>
<feature type="domain" description="Apoptosis-antagonizing transcription factor C-terminal" evidence="2">
    <location>
        <begin position="363"/>
        <end position="445"/>
    </location>
</feature>
<accession>A0AAN9Y8P2</accession>
<dbReference type="Pfam" id="PF08164">
    <property type="entry name" value="TRAUB"/>
    <property type="match status" value="1"/>
</dbReference>
<proteinExistence type="predicted"/>
<dbReference type="GO" id="GO:0005730">
    <property type="term" value="C:nucleolus"/>
    <property type="evidence" value="ECO:0007669"/>
    <property type="project" value="TreeGrafter"/>
</dbReference>
<dbReference type="Proteomes" id="UP001367676">
    <property type="component" value="Unassembled WGS sequence"/>
</dbReference>
<feature type="compositionally biased region" description="Polar residues" evidence="1">
    <location>
        <begin position="95"/>
        <end position="113"/>
    </location>
</feature>
<gene>
    <name evidence="3" type="ORF">V9T40_003230</name>
</gene>
<feature type="compositionally biased region" description="Acidic residues" evidence="1">
    <location>
        <begin position="161"/>
        <end position="196"/>
    </location>
</feature>
<dbReference type="PANTHER" id="PTHR15565:SF0">
    <property type="entry name" value="PROTEIN AATF"/>
    <property type="match status" value="1"/>
</dbReference>
<dbReference type="PANTHER" id="PTHR15565">
    <property type="entry name" value="AATF PROTEIN APOPTOSIS ANTAGONIZING TRANSCRIPTION FACTOR"/>
    <property type="match status" value="1"/>
</dbReference>
<organism evidence="3 4">
    <name type="scientific">Parthenolecanium corni</name>
    <dbReference type="NCBI Taxonomy" id="536013"/>
    <lineage>
        <taxon>Eukaryota</taxon>
        <taxon>Metazoa</taxon>
        <taxon>Ecdysozoa</taxon>
        <taxon>Arthropoda</taxon>
        <taxon>Hexapoda</taxon>
        <taxon>Insecta</taxon>
        <taxon>Pterygota</taxon>
        <taxon>Neoptera</taxon>
        <taxon>Paraneoptera</taxon>
        <taxon>Hemiptera</taxon>
        <taxon>Sternorrhyncha</taxon>
        <taxon>Coccoidea</taxon>
        <taxon>Coccidae</taxon>
        <taxon>Parthenolecanium</taxon>
    </lineage>
</organism>
<dbReference type="InterPro" id="IPR039223">
    <property type="entry name" value="AATF/Bfr2"/>
</dbReference>
<evidence type="ECO:0000259" key="2">
    <source>
        <dbReference type="Pfam" id="PF08164"/>
    </source>
</evidence>
<dbReference type="GO" id="GO:0006357">
    <property type="term" value="P:regulation of transcription by RNA polymerase II"/>
    <property type="evidence" value="ECO:0007669"/>
    <property type="project" value="TreeGrafter"/>
</dbReference>
<feature type="region of interest" description="Disordered" evidence="1">
    <location>
        <begin position="79"/>
        <end position="209"/>
    </location>
</feature>
<sequence length="452" mass="52006">MKKIRKLVEEHLSQKDTFADDDELAEDSLVKSTVNDLLEGNLDDIPYENVAHDLGGFRSKVFPLEDTFSLQTYSGKKISRKSLEFENNENHEVSGSDSNVTGESSSKSQLSRKNVSKRKIPTKINEMSNSSPSESDEEISSSDDSAVSSKKKVKFSLPSSDAEEGTEDVSDEEDESDSNADESEIEDDLSGDEETEDHSSFLYSKSFKDEPSEVEKGLAIRNQLSSSLLIILSEEIPEENDEDDSDLSMKVKRRKLSEYPEILEKQYKEYIPYRDGVIQKWNDRTKIASGKFAKSNFSAFDQPILKQIEQIMSEKHRLIQKTYMKRSQYDIIGEEPKETQEETDSKKNNLETDREIFDDDDFYHKLLRDYIERKTSDISDPTQLGRKWIQLQSLRNKMKRKIDTRRTKGRKIKFDVHPKLVNFMAPDVVDRWEEGAINELFSSIFGKTLLNT</sequence>
<evidence type="ECO:0000313" key="3">
    <source>
        <dbReference type="EMBL" id="KAK7603231.1"/>
    </source>
</evidence>
<comment type="caution">
    <text evidence="3">The sequence shown here is derived from an EMBL/GenBank/DDBJ whole genome shotgun (WGS) entry which is preliminary data.</text>
</comment>
<feature type="compositionally biased region" description="Basic and acidic residues" evidence="1">
    <location>
        <begin position="81"/>
        <end position="94"/>
    </location>
</feature>
<evidence type="ECO:0000313" key="4">
    <source>
        <dbReference type="Proteomes" id="UP001367676"/>
    </source>
</evidence>
<dbReference type="EMBL" id="JBBCAQ010000006">
    <property type="protein sequence ID" value="KAK7603231.1"/>
    <property type="molecule type" value="Genomic_DNA"/>
</dbReference>
<protein>
    <recommendedName>
        <fullName evidence="2">Apoptosis-antagonizing transcription factor C-terminal domain-containing protein</fullName>
    </recommendedName>
</protein>
<reference evidence="3 4" key="1">
    <citation type="submission" date="2024-03" db="EMBL/GenBank/DDBJ databases">
        <title>Adaptation during the transition from Ophiocordyceps entomopathogen to insect associate is accompanied by gene loss and intensified selection.</title>
        <authorList>
            <person name="Ward C.M."/>
            <person name="Onetto C.A."/>
            <person name="Borneman A.R."/>
        </authorList>
    </citation>
    <scope>NUCLEOTIDE SEQUENCE [LARGE SCALE GENOMIC DNA]</scope>
    <source>
        <strain evidence="3">AWRI1</strain>
        <tissue evidence="3">Single Adult Female</tissue>
    </source>
</reference>